<gene>
    <name evidence="1" type="ORF">LIER_19836</name>
</gene>
<reference evidence="1 2" key="1">
    <citation type="submission" date="2024-01" db="EMBL/GenBank/DDBJ databases">
        <title>The complete chloroplast genome sequence of Lithospermum erythrorhizon: insights into the phylogenetic relationship among Boraginaceae species and the maternal lineages of purple gromwells.</title>
        <authorList>
            <person name="Okada T."/>
            <person name="Watanabe K."/>
        </authorList>
    </citation>
    <scope>NUCLEOTIDE SEQUENCE [LARGE SCALE GENOMIC DNA]</scope>
</reference>
<protein>
    <submittedName>
        <fullName evidence="1">Uncharacterized protein</fullName>
    </submittedName>
</protein>
<comment type="caution">
    <text evidence="1">The sequence shown here is derived from an EMBL/GenBank/DDBJ whole genome shotgun (WGS) entry which is preliminary data.</text>
</comment>
<sequence length="78" mass="8802">MACFHSPPICMLQLRQLRLPDPMPGSPYCIAMSTVNSISELIDSKRHFMTCLQKTDIKEAMQSSRSLSFFSSLAVTIY</sequence>
<evidence type="ECO:0000313" key="2">
    <source>
        <dbReference type="Proteomes" id="UP001454036"/>
    </source>
</evidence>
<dbReference type="EMBL" id="BAABME010004959">
    <property type="protein sequence ID" value="GAA0164128.1"/>
    <property type="molecule type" value="Genomic_DNA"/>
</dbReference>
<name>A0AAV3QLW4_LITER</name>
<accession>A0AAV3QLW4</accession>
<proteinExistence type="predicted"/>
<evidence type="ECO:0000313" key="1">
    <source>
        <dbReference type="EMBL" id="GAA0164128.1"/>
    </source>
</evidence>
<keyword evidence="2" id="KW-1185">Reference proteome</keyword>
<dbReference type="Proteomes" id="UP001454036">
    <property type="component" value="Unassembled WGS sequence"/>
</dbReference>
<dbReference type="AlphaFoldDB" id="A0AAV3QLW4"/>
<organism evidence="1 2">
    <name type="scientific">Lithospermum erythrorhizon</name>
    <name type="common">Purple gromwell</name>
    <name type="synonym">Lithospermum officinale var. erythrorhizon</name>
    <dbReference type="NCBI Taxonomy" id="34254"/>
    <lineage>
        <taxon>Eukaryota</taxon>
        <taxon>Viridiplantae</taxon>
        <taxon>Streptophyta</taxon>
        <taxon>Embryophyta</taxon>
        <taxon>Tracheophyta</taxon>
        <taxon>Spermatophyta</taxon>
        <taxon>Magnoliopsida</taxon>
        <taxon>eudicotyledons</taxon>
        <taxon>Gunneridae</taxon>
        <taxon>Pentapetalae</taxon>
        <taxon>asterids</taxon>
        <taxon>lamiids</taxon>
        <taxon>Boraginales</taxon>
        <taxon>Boraginaceae</taxon>
        <taxon>Boraginoideae</taxon>
        <taxon>Lithospermeae</taxon>
        <taxon>Lithospermum</taxon>
    </lineage>
</organism>